<reference evidence="11" key="1">
    <citation type="journal article" date="2023" name="Proc. Natl. Acad. Sci. U.S.A.">
        <title>Genomic and structural basis for evolution of tropane alkaloid biosynthesis.</title>
        <authorList>
            <person name="Wanga Y.-J."/>
            <person name="Taina T."/>
            <person name="Yua J.-Y."/>
            <person name="Lia J."/>
            <person name="Xua B."/>
            <person name="Chenc J."/>
            <person name="D'Auriad J.C."/>
            <person name="Huanga J.-P."/>
            <person name="Huanga S.-X."/>
        </authorList>
    </citation>
    <scope>NUCLEOTIDE SEQUENCE [LARGE SCALE GENOMIC DNA]</scope>
    <source>
        <strain evidence="11">cv. KIB-2019</strain>
    </source>
</reference>
<gene>
    <name evidence="10" type="ORF">K7X08_029346</name>
</gene>
<comment type="similarity">
    <text evidence="3">Belongs to the complex I NDUFA8 subunit family.</text>
</comment>
<dbReference type="EMBL" id="JAJAGQ010000024">
    <property type="protein sequence ID" value="KAJ8526869.1"/>
    <property type="molecule type" value="Genomic_DNA"/>
</dbReference>
<keyword evidence="7" id="KW-0249">Electron transport</keyword>
<keyword evidence="6" id="KW-0677">Repeat</keyword>
<dbReference type="PROSITE" id="PS51808">
    <property type="entry name" value="CHCH"/>
    <property type="match status" value="1"/>
</dbReference>
<evidence type="ECO:0000256" key="6">
    <source>
        <dbReference type="ARBA" id="ARBA00022737"/>
    </source>
</evidence>
<dbReference type="GO" id="GO:0006120">
    <property type="term" value="P:mitochondrial electron transport, NADH to ubiquinone"/>
    <property type="evidence" value="ECO:0007669"/>
    <property type="project" value="InterPro"/>
</dbReference>
<keyword evidence="9" id="KW-1015">Disulfide bond</keyword>
<evidence type="ECO:0000313" key="11">
    <source>
        <dbReference type="Proteomes" id="UP001152561"/>
    </source>
</evidence>
<comment type="subcellular location">
    <subcellularLocation>
        <location evidence="2">Mitochondrion</location>
    </subcellularLocation>
</comment>
<accession>A0A9Q1L2J1</accession>
<keyword evidence="11" id="KW-1185">Reference proteome</keyword>
<comment type="function">
    <text evidence="1">Accessory subunit of the mitochondrial membrane respiratory chain NADH dehydrogenase (Complex I), that is believed not to be involved in catalysis. Complex I functions in the transfer of electrons from NADH to the respiratory chain. The immediate electron acceptor for the enzyme is believed to be ubiquinone.</text>
</comment>
<evidence type="ECO:0000256" key="4">
    <source>
        <dbReference type="ARBA" id="ARBA00022448"/>
    </source>
</evidence>
<dbReference type="PANTHER" id="PTHR13344:SF0">
    <property type="entry name" value="NADH DEHYDROGENASE [UBIQUINONE] 1 ALPHA SUBCOMPLEX SUBUNIT 8"/>
    <property type="match status" value="1"/>
</dbReference>
<evidence type="ECO:0000256" key="5">
    <source>
        <dbReference type="ARBA" id="ARBA00022660"/>
    </source>
</evidence>
<dbReference type="PANTHER" id="PTHR13344">
    <property type="entry name" value="NADH-UBIQUINONE OXIDOREDUCTASE"/>
    <property type="match status" value="1"/>
</dbReference>
<comment type="caution">
    <text evidence="10">The sequence shown here is derived from an EMBL/GenBank/DDBJ whole genome shotgun (WGS) entry which is preliminary data.</text>
</comment>
<evidence type="ECO:0000256" key="2">
    <source>
        <dbReference type="ARBA" id="ARBA00004173"/>
    </source>
</evidence>
<protein>
    <submittedName>
        <fullName evidence="10">Uncharacterized protein</fullName>
    </submittedName>
</protein>
<dbReference type="InterPro" id="IPR016680">
    <property type="entry name" value="NDUFA8"/>
</dbReference>
<sequence>MASAVDAVGNPIPTSAVLMSASKHIDIRCRSENVAYLKCKKDDPNPEKCLQKGQQVTRCVLSLLKDLHQRCNKEMDAYAGCMYYNTNEFEMCLSFPGITTCSGSLLLRLEKLRGQPFELQNLISHWS</sequence>
<keyword evidence="5" id="KW-0679">Respiratory chain</keyword>
<proteinExistence type="inferred from homology"/>
<dbReference type="AlphaFoldDB" id="A0A9Q1L2J1"/>
<evidence type="ECO:0000256" key="1">
    <source>
        <dbReference type="ARBA" id="ARBA00003195"/>
    </source>
</evidence>
<evidence type="ECO:0000256" key="9">
    <source>
        <dbReference type="ARBA" id="ARBA00023157"/>
    </source>
</evidence>
<dbReference type="GO" id="GO:0005739">
    <property type="term" value="C:mitochondrion"/>
    <property type="evidence" value="ECO:0007669"/>
    <property type="project" value="UniProtKB-SubCell"/>
</dbReference>
<evidence type="ECO:0000256" key="7">
    <source>
        <dbReference type="ARBA" id="ARBA00022982"/>
    </source>
</evidence>
<dbReference type="OrthoDB" id="276296at2759"/>
<organism evidence="10 11">
    <name type="scientific">Anisodus acutangulus</name>
    <dbReference type="NCBI Taxonomy" id="402998"/>
    <lineage>
        <taxon>Eukaryota</taxon>
        <taxon>Viridiplantae</taxon>
        <taxon>Streptophyta</taxon>
        <taxon>Embryophyta</taxon>
        <taxon>Tracheophyta</taxon>
        <taxon>Spermatophyta</taxon>
        <taxon>Magnoliopsida</taxon>
        <taxon>eudicotyledons</taxon>
        <taxon>Gunneridae</taxon>
        <taxon>Pentapetalae</taxon>
        <taxon>asterids</taxon>
        <taxon>lamiids</taxon>
        <taxon>Solanales</taxon>
        <taxon>Solanaceae</taxon>
        <taxon>Solanoideae</taxon>
        <taxon>Hyoscyameae</taxon>
        <taxon>Anisodus</taxon>
    </lineage>
</organism>
<evidence type="ECO:0000313" key="10">
    <source>
        <dbReference type="EMBL" id="KAJ8526869.1"/>
    </source>
</evidence>
<dbReference type="Proteomes" id="UP001152561">
    <property type="component" value="Unassembled WGS sequence"/>
</dbReference>
<evidence type="ECO:0000256" key="3">
    <source>
        <dbReference type="ARBA" id="ARBA00010705"/>
    </source>
</evidence>
<evidence type="ECO:0000256" key="8">
    <source>
        <dbReference type="ARBA" id="ARBA00023128"/>
    </source>
</evidence>
<name>A0A9Q1L2J1_9SOLA</name>
<keyword evidence="8" id="KW-0496">Mitochondrion</keyword>
<keyword evidence="4" id="KW-0813">Transport</keyword>